<comment type="caution">
    <text evidence="4">The sequence shown here is derived from an EMBL/GenBank/DDBJ whole genome shotgun (WGS) entry which is preliminary data.</text>
</comment>
<keyword evidence="5" id="KW-1185">Reference proteome</keyword>
<sequence length="282" mass="32553">MRKWLLFLVLIGGMYVYFSRVEVTQITIKDDEIPSAFDGFKIVQLTDLHNKVYGKNNEMLLREITKQSPDIVVMTGDMVSTLDKSTAPFLHIAEQIAKTYDTYYIVGNHEQAMPLAARTQLVTDLKKLGITVLDNEHTKIKRKQQEITLSGMWFNLRYYRDISQDNDTLPYHFSLDTMQEVMGEPIHEEGYHILLTHNPVYFETYASFGYDLTLAGHMHGGMIRIPFVGGVVSPERDWFPLYDAGLYQHQDKQMYVSRGLGSGTLKLRLFNRPEMTTLILQK</sequence>
<feature type="domain" description="Calcineurin-like phosphoesterase" evidence="3">
    <location>
        <begin position="40"/>
        <end position="220"/>
    </location>
</feature>
<dbReference type="Proteomes" id="UP000616608">
    <property type="component" value="Unassembled WGS sequence"/>
</dbReference>
<evidence type="ECO:0000256" key="2">
    <source>
        <dbReference type="ARBA" id="ARBA00022801"/>
    </source>
</evidence>
<dbReference type="InterPro" id="IPR051158">
    <property type="entry name" value="Metallophosphoesterase_sf"/>
</dbReference>
<evidence type="ECO:0000256" key="1">
    <source>
        <dbReference type="ARBA" id="ARBA00022723"/>
    </source>
</evidence>
<evidence type="ECO:0000259" key="3">
    <source>
        <dbReference type="Pfam" id="PF00149"/>
    </source>
</evidence>
<dbReference type="GO" id="GO:0009245">
    <property type="term" value="P:lipid A biosynthetic process"/>
    <property type="evidence" value="ECO:0007669"/>
    <property type="project" value="TreeGrafter"/>
</dbReference>
<name>A0A917G9M8_9BACI</name>
<dbReference type="InterPro" id="IPR004843">
    <property type="entry name" value="Calcineurin-like_PHP"/>
</dbReference>
<dbReference type="Pfam" id="PF00149">
    <property type="entry name" value="Metallophos"/>
    <property type="match status" value="1"/>
</dbReference>
<reference evidence="4" key="2">
    <citation type="submission" date="2020-09" db="EMBL/GenBank/DDBJ databases">
        <authorList>
            <person name="Sun Q."/>
            <person name="Zhou Y."/>
        </authorList>
    </citation>
    <scope>NUCLEOTIDE SEQUENCE</scope>
    <source>
        <strain evidence="4">CGMCC 1.15760</strain>
    </source>
</reference>
<dbReference type="EMBL" id="BMJT01000012">
    <property type="protein sequence ID" value="GGG32057.1"/>
    <property type="molecule type" value="Genomic_DNA"/>
</dbReference>
<dbReference type="RefSeq" id="WP_229704261.1">
    <property type="nucleotide sequence ID" value="NZ_BMJT01000012.1"/>
</dbReference>
<dbReference type="GO" id="GO:0046872">
    <property type="term" value="F:metal ion binding"/>
    <property type="evidence" value="ECO:0007669"/>
    <property type="project" value="UniProtKB-KW"/>
</dbReference>
<evidence type="ECO:0000313" key="4">
    <source>
        <dbReference type="EMBL" id="GGG32057.1"/>
    </source>
</evidence>
<dbReference type="GO" id="GO:0016020">
    <property type="term" value="C:membrane"/>
    <property type="evidence" value="ECO:0007669"/>
    <property type="project" value="GOC"/>
</dbReference>
<dbReference type="GO" id="GO:0008758">
    <property type="term" value="F:UDP-2,3-diacylglucosamine hydrolase activity"/>
    <property type="evidence" value="ECO:0007669"/>
    <property type="project" value="TreeGrafter"/>
</dbReference>
<organism evidence="4 5">
    <name type="scientific">Lysinibacillus alkalisoli</name>
    <dbReference type="NCBI Taxonomy" id="1911548"/>
    <lineage>
        <taxon>Bacteria</taxon>
        <taxon>Bacillati</taxon>
        <taxon>Bacillota</taxon>
        <taxon>Bacilli</taxon>
        <taxon>Bacillales</taxon>
        <taxon>Bacillaceae</taxon>
        <taxon>Lysinibacillus</taxon>
    </lineage>
</organism>
<gene>
    <name evidence="4" type="ORF">GCM10007425_28390</name>
</gene>
<reference evidence="4" key="1">
    <citation type="journal article" date="2014" name="Int. J. Syst. Evol. Microbiol.">
        <title>Complete genome sequence of Corynebacterium casei LMG S-19264T (=DSM 44701T), isolated from a smear-ripened cheese.</title>
        <authorList>
            <consortium name="US DOE Joint Genome Institute (JGI-PGF)"/>
            <person name="Walter F."/>
            <person name="Albersmeier A."/>
            <person name="Kalinowski J."/>
            <person name="Ruckert C."/>
        </authorList>
    </citation>
    <scope>NUCLEOTIDE SEQUENCE</scope>
    <source>
        <strain evidence="4">CGMCC 1.15760</strain>
    </source>
</reference>
<keyword evidence="1" id="KW-0479">Metal-binding</keyword>
<proteinExistence type="predicted"/>
<evidence type="ECO:0000313" key="5">
    <source>
        <dbReference type="Proteomes" id="UP000616608"/>
    </source>
</evidence>
<dbReference type="AlphaFoldDB" id="A0A917G9M8"/>
<protein>
    <submittedName>
        <fullName evidence="4">Phosphohydrolase</fullName>
    </submittedName>
</protein>
<keyword evidence="2" id="KW-0378">Hydrolase</keyword>
<dbReference type="PANTHER" id="PTHR31302">
    <property type="entry name" value="TRANSMEMBRANE PROTEIN WITH METALLOPHOSPHOESTERASE DOMAIN-RELATED"/>
    <property type="match status" value="1"/>
</dbReference>
<dbReference type="InterPro" id="IPR029052">
    <property type="entry name" value="Metallo-depent_PP-like"/>
</dbReference>
<dbReference type="SUPFAM" id="SSF56300">
    <property type="entry name" value="Metallo-dependent phosphatases"/>
    <property type="match status" value="1"/>
</dbReference>
<dbReference type="Gene3D" id="3.60.21.10">
    <property type="match status" value="1"/>
</dbReference>
<dbReference type="PANTHER" id="PTHR31302:SF31">
    <property type="entry name" value="PHOSPHODIESTERASE YAEI"/>
    <property type="match status" value="1"/>
</dbReference>
<accession>A0A917G9M8</accession>